<gene>
    <name evidence="3" type="ORF">Mal64_29450</name>
</gene>
<comment type="caution">
    <text evidence="3">The sequence shown here is derived from an EMBL/GenBank/DDBJ whole genome shotgun (WGS) entry which is preliminary data.</text>
</comment>
<feature type="domain" description="Retropepsin-like aspartic endopeptidase" evidence="2">
    <location>
        <begin position="68"/>
        <end position="189"/>
    </location>
</feature>
<protein>
    <recommendedName>
        <fullName evidence="2">Retropepsin-like aspartic endopeptidase domain-containing protein</fullName>
    </recommendedName>
</protein>
<sequence length="193" mass="21054" precursor="true">MSYKLKPAVFVTAILAFALIAQFGSSQPRAHAKEAAPQDAPQSEAPPIPAEVLQGKRLIGATAELTETQSGMSFSARVDTGAQTTSIDTVSWSVEGESENMKRNVGKPIRFQIVNGNGKTAWIEGEVADSKRVRTSDGVARRYKVKIELEHDGFKKKVLVSLNDRSNMEFPLLIGRNFLEGDYLVDVSKDGND</sequence>
<dbReference type="EMBL" id="SJPQ01000003">
    <property type="protein sequence ID" value="TWT87406.1"/>
    <property type="molecule type" value="Genomic_DNA"/>
</dbReference>
<keyword evidence="4" id="KW-1185">Reference proteome</keyword>
<dbReference type="RefSeq" id="WP_146401511.1">
    <property type="nucleotide sequence ID" value="NZ_SJPQ01000003.1"/>
</dbReference>
<dbReference type="InterPro" id="IPR021109">
    <property type="entry name" value="Peptidase_aspartic_dom_sf"/>
</dbReference>
<dbReference type="OrthoDB" id="9782977at2"/>
<dbReference type="AlphaFoldDB" id="A0A5C5ZJI5"/>
<feature type="chain" id="PRO_5023123346" description="Retropepsin-like aspartic endopeptidase domain-containing protein" evidence="1">
    <location>
        <begin position="24"/>
        <end position="193"/>
    </location>
</feature>
<dbReference type="SUPFAM" id="SSF50630">
    <property type="entry name" value="Acid proteases"/>
    <property type="match status" value="1"/>
</dbReference>
<accession>A0A5C5ZJI5</accession>
<name>A0A5C5ZJI5_9BACT</name>
<keyword evidence="1" id="KW-0732">Signal</keyword>
<evidence type="ECO:0000313" key="4">
    <source>
        <dbReference type="Proteomes" id="UP000315440"/>
    </source>
</evidence>
<evidence type="ECO:0000256" key="1">
    <source>
        <dbReference type="SAM" id="SignalP"/>
    </source>
</evidence>
<dbReference type="InterPro" id="IPR008503">
    <property type="entry name" value="Asp_endopeptidase"/>
</dbReference>
<dbReference type="PANTHER" id="PTHR38037">
    <property type="entry name" value="ZN_PROTEASE DOMAIN-CONTAINING PROTEIN"/>
    <property type="match status" value="1"/>
</dbReference>
<reference evidence="3 4" key="1">
    <citation type="submission" date="2019-02" db="EMBL/GenBank/DDBJ databases">
        <title>Deep-cultivation of Planctomycetes and their phenomic and genomic characterization uncovers novel biology.</title>
        <authorList>
            <person name="Wiegand S."/>
            <person name="Jogler M."/>
            <person name="Boedeker C."/>
            <person name="Pinto D."/>
            <person name="Vollmers J."/>
            <person name="Rivas-Marin E."/>
            <person name="Kohn T."/>
            <person name="Peeters S.H."/>
            <person name="Heuer A."/>
            <person name="Rast P."/>
            <person name="Oberbeckmann S."/>
            <person name="Bunk B."/>
            <person name="Jeske O."/>
            <person name="Meyerdierks A."/>
            <person name="Storesund J.E."/>
            <person name="Kallscheuer N."/>
            <person name="Luecker S."/>
            <person name="Lage O.M."/>
            <person name="Pohl T."/>
            <person name="Merkel B.J."/>
            <person name="Hornburger P."/>
            <person name="Mueller R.-W."/>
            <person name="Bruemmer F."/>
            <person name="Labrenz M."/>
            <person name="Spormann A.M."/>
            <person name="Op Den Camp H."/>
            <person name="Overmann J."/>
            <person name="Amann R."/>
            <person name="Jetten M.S.M."/>
            <person name="Mascher T."/>
            <person name="Medema M.H."/>
            <person name="Devos D.P."/>
            <person name="Kaster A.-K."/>
            <person name="Ovreas L."/>
            <person name="Rohde M."/>
            <person name="Galperin M.Y."/>
            <person name="Jogler C."/>
        </authorList>
    </citation>
    <scope>NUCLEOTIDE SEQUENCE [LARGE SCALE GENOMIC DNA]</scope>
    <source>
        <strain evidence="3 4">Mal64</strain>
    </source>
</reference>
<dbReference type="Pfam" id="PF05618">
    <property type="entry name" value="Zn_protease"/>
    <property type="match status" value="1"/>
</dbReference>
<dbReference type="Gene3D" id="2.40.70.10">
    <property type="entry name" value="Acid Proteases"/>
    <property type="match status" value="1"/>
</dbReference>
<feature type="signal peptide" evidence="1">
    <location>
        <begin position="1"/>
        <end position="23"/>
    </location>
</feature>
<dbReference type="PANTHER" id="PTHR38037:SF2">
    <property type="entry name" value="ATP-DEPENDENT ZINC PROTEASE DOMAIN-CONTAINING PROTEIN-RELATED"/>
    <property type="match status" value="1"/>
</dbReference>
<dbReference type="Proteomes" id="UP000315440">
    <property type="component" value="Unassembled WGS sequence"/>
</dbReference>
<evidence type="ECO:0000313" key="3">
    <source>
        <dbReference type="EMBL" id="TWT87406.1"/>
    </source>
</evidence>
<organism evidence="3 4">
    <name type="scientific">Pseudobythopirellula maris</name>
    <dbReference type="NCBI Taxonomy" id="2527991"/>
    <lineage>
        <taxon>Bacteria</taxon>
        <taxon>Pseudomonadati</taxon>
        <taxon>Planctomycetota</taxon>
        <taxon>Planctomycetia</taxon>
        <taxon>Pirellulales</taxon>
        <taxon>Lacipirellulaceae</taxon>
        <taxon>Pseudobythopirellula</taxon>
    </lineage>
</organism>
<proteinExistence type="predicted"/>
<evidence type="ECO:0000259" key="2">
    <source>
        <dbReference type="Pfam" id="PF05618"/>
    </source>
</evidence>